<evidence type="ECO:0000256" key="1">
    <source>
        <dbReference type="SAM" id="MobiDB-lite"/>
    </source>
</evidence>
<reference evidence="2 3" key="1">
    <citation type="journal article" date="2010" name="Nat. Biotechnol.">
        <title>Genome sequence of the model mushroom Schizophyllum commune.</title>
        <authorList>
            <person name="Ohm R.A."/>
            <person name="de Jong J.F."/>
            <person name="Lugones L.G."/>
            <person name="Aerts A."/>
            <person name="Kothe E."/>
            <person name="Stajich J.E."/>
            <person name="de Vries R.P."/>
            <person name="Record E."/>
            <person name="Levasseur A."/>
            <person name="Baker S.E."/>
            <person name="Bartholomew K.A."/>
            <person name="Coutinho P.M."/>
            <person name="Erdmann S."/>
            <person name="Fowler T.J."/>
            <person name="Gathman A.C."/>
            <person name="Lombard V."/>
            <person name="Henrissat B."/>
            <person name="Knabe N."/>
            <person name="Kuees U."/>
            <person name="Lilly W.W."/>
            <person name="Lindquist E."/>
            <person name="Lucas S."/>
            <person name="Magnuson J.K."/>
            <person name="Piumi F."/>
            <person name="Raudaskoski M."/>
            <person name="Salamov A."/>
            <person name="Schmutz J."/>
            <person name="Schwarze F.W.M.R."/>
            <person name="vanKuyk P.A."/>
            <person name="Horton J.S."/>
            <person name="Grigoriev I.V."/>
            <person name="Woesten H.A.B."/>
        </authorList>
    </citation>
    <scope>NUCLEOTIDE SEQUENCE [LARGE SCALE GENOMIC DNA]</scope>
    <source>
        <strain evidence="3">H4-8 / FGSC 9210</strain>
    </source>
</reference>
<dbReference type="RefSeq" id="XP_003026354.1">
    <property type="nucleotide sequence ID" value="XM_003026308.1"/>
</dbReference>
<dbReference type="InParanoid" id="D8QL43"/>
<dbReference type="EMBL" id="GL377317">
    <property type="protein sequence ID" value="EFI91451.1"/>
    <property type="molecule type" value="Genomic_DNA"/>
</dbReference>
<proteinExistence type="predicted"/>
<evidence type="ECO:0000313" key="3">
    <source>
        <dbReference type="Proteomes" id="UP000007431"/>
    </source>
</evidence>
<feature type="compositionally biased region" description="Basic and acidic residues" evidence="1">
    <location>
        <begin position="106"/>
        <end position="126"/>
    </location>
</feature>
<sequence length="143" mass="15534">MTGVYILGRGSEGWYFPPCPHPRPPAVRSSRRPGRRRRRTRHPPTTAQKAGRALLQSESALRSAPTCSFRTPIKLSEPAVIPLALQGPKHAKSTSIAPRSAPVALADRRDDTRRQTEEGWGRREAARSAAALQAPSVAGNIAN</sequence>
<dbReference type="Proteomes" id="UP000007431">
    <property type="component" value="Unassembled WGS sequence"/>
</dbReference>
<name>D8QL43_SCHCM</name>
<feature type="region of interest" description="Disordered" evidence="1">
    <location>
        <begin position="17"/>
        <end position="61"/>
    </location>
</feature>
<protein>
    <submittedName>
        <fullName evidence="2">Uncharacterized protein</fullName>
    </submittedName>
</protein>
<feature type="non-terminal residue" evidence="2">
    <location>
        <position position="143"/>
    </location>
</feature>
<dbReference type="AlphaFoldDB" id="D8QL43"/>
<evidence type="ECO:0000313" key="2">
    <source>
        <dbReference type="EMBL" id="EFI91451.1"/>
    </source>
</evidence>
<gene>
    <name evidence="2" type="ORF">SCHCODRAFT_114559</name>
</gene>
<feature type="compositionally biased region" description="Basic residues" evidence="1">
    <location>
        <begin position="29"/>
        <end position="42"/>
    </location>
</feature>
<accession>D8QL43</accession>
<dbReference type="KEGG" id="scm:SCHCO_02673518"/>
<dbReference type="VEuPathDB" id="FungiDB:SCHCODRAFT_02673518"/>
<feature type="compositionally biased region" description="Low complexity" evidence="1">
    <location>
        <begin position="127"/>
        <end position="143"/>
    </location>
</feature>
<keyword evidence="3" id="KW-1185">Reference proteome</keyword>
<dbReference type="HOGENOM" id="CLU_1807315_0_0_1"/>
<feature type="region of interest" description="Disordered" evidence="1">
    <location>
        <begin position="86"/>
        <end position="143"/>
    </location>
</feature>
<dbReference type="GeneID" id="9592995"/>
<organism evidence="3">
    <name type="scientific">Schizophyllum commune (strain H4-8 / FGSC 9210)</name>
    <name type="common">Split gill fungus</name>
    <dbReference type="NCBI Taxonomy" id="578458"/>
    <lineage>
        <taxon>Eukaryota</taxon>
        <taxon>Fungi</taxon>
        <taxon>Dikarya</taxon>
        <taxon>Basidiomycota</taxon>
        <taxon>Agaricomycotina</taxon>
        <taxon>Agaricomycetes</taxon>
        <taxon>Agaricomycetidae</taxon>
        <taxon>Agaricales</taxon>
        <taxon>Schizophyllaceae</taxon>
        <taxon>Schizophyllum</taxon>
    </lineage>
</organism>